<feature type="region of interest" description="Disordered" evidence="1">
    <location>
        <begin position="319"/>
        <end position="350"/>
    </location>
</feature>
<keyword evidence="3" id="KW-1185">Reference proteome</keyword>
<protein>
    <submittedName>
        <fullName evidence="2">Uncharacterized protein</fullName>
    </submittedName>
</protein>
<evidence type="ECO:0000313" key="2">
    <source>
        <dbReference type="EMBL" id="GIQ82437.1"/>
    </source>
</evidence>
<feature type="compositionally biased region" description="Polar residues" evidence="1">
    <location>
        <begin position="294"/>
        <end position="307"/>
    </location>
</feature>
<accession>A0A9K3GH58</accession>
<feature type="compositionally biased region" description="Polar residues" evidence="1">
    <location>
        <begin position="501"/>
        <end position="515"/>
    </location>
</feature>
<name>A0A9K3GH58_9EUKA</name>
<feature type="region of interest" description="Disordered" evidence="1">
    <location>
        <begin position="272"/>
        <end position="307"/>
    </location>
</feature>
<feature type="region of interest" description="Disordered" evidence="1">
    <location>
        <begin position="374"/>
        <end position="399"/>
    </location>
</feature>
<reference evidence="2 3" key="1">
    <citation type="journal article" date="2018" name="PLoS ONE">
        <title>The draft genome of Kipferlia bialata reveals reductive genome evolution in fornicate parasites.</title>
        <authorList>
            <person name="Tanifuji G."/>
            <person name="Takabayashi S."/>
            <person name="Kume K."/>
            <person name="Takagi M."/>
            <person name="Nakayama T."/>
            <person name="Kamikawa R."/>
            <person name="Inagaki Y."/>
            <person name="Hashimoto T."/>
        </authorList>
    </citation>
    <scope>NUCLEOTIDE SEQUENCE [LARGE SCALE GENOMIC DNA]</scope>
    <source>
        <strain evidence="2">NY0173</strain>
    </source>
</reference>
<feature type="region of interest" description="Disordered" evidence="1">
    <location>
        <begin position="1"/>
        <end position="24"/>
    </location>
</feature>
<proteinExistence type="predicted"/>
<feature type="region of interest" description="Disordered" evidence="1">
    <location>
        <begin position="120"/>
        <end position="192"/>
    </location>
</feature>
<dbReference type="AlphaFoldDB" id="A0A9K3GH58"/>
<feature type="compositionally biased region" description="Low complexity" evidence="1">
    <location>
        <begin position="211"/>
        <end position="221"/>
    </location>
</feature>
<feature type="compositionally biased region" description="Polar residues" evidence="1">
    <location>
        <begin position="154"/>
        <end position="177"/>
    </location>
</feature>
<feature type="compositionally biased region" description="Acidic residues" evidence="1">
    <location>
        <begin position="341"/>
        <end position="350"/>
    </location>
</feature>
<comment type="caution">
    <text evidence="2">The sequence shown here is derived from an EMBL/GenBank/DDBJ whole genome shotgun (WGS) entry which is preliminary data.</text>
</comment>
<sequence length="912" mass="97548">MASSKDTSMDTFLRQSSPETQEINQGISVVAPLPHTEAPPDLSQDRVVTVTVTTSSQLSVPFDYGGGLVPEGTMCSDGMDSTLPGGAVDTGKVGEMQMGTVGLEGSQATGQTYAFFGRQGEAEERRPPPLATPAVRHGGQPSDTEATDIDAPSPSESSSVGNTGLHTTQRARASTQRPLVHLPLQEPSPEVMVPTSLGAMSIRVKAPVSPPSVEGGSPTGTATQSPASEVLQGSMPESETESSDSGDTMLHTRSIQAETVYISAADTASDLDVSSADDGRDASEATAPPLPRSLSDSMLQSHGVSDTVQSGVTHATPFHSISPIAKTPAMMSPGPRGDMLGDTDVEYGDLDQDMDTEAPEPNIGAHMDISSGLGAFSEGDTMGDSIPPPQWGDGGLAAIEGDSTATGALIPPVSLEDMVTLIQQCDTVQEGVRLVTSLTGMSRPPRMHGVTDDYHSLWPYDLQHTGALQLSETADCLSHTGSLGPVPSPAPKRVNPPHDTSLLSPDGSRTPSLSPMSPDGIDKEMHGDLPPIPPLLDPRQISTLEEVHRGEREIVLHYNRDHSGPYSCQYAPRVHIPVDNVSFIRPVTLDPVSVATLQAEIDRIRTAAQTDTVGANYGINPWRKFENDVATLDEFRHIPGSRSRHKYPLALCATSVPPLPGDVQRRSHAPHIGVTNRTATSVYKKCDNLFVDYLKTLVRLLCIDGRTTLNLHKVKYGAKNRTQPLTMGSRRQIIRRLTTHIPPIKTLLMDRRNGLVLKLLFSNLVQVQRTVLPDRELSVGSVSNGLLGGTVMVMPFSYTDKPSISGVLMEPQDLGGVPILAGFFRDKNFGVPVNPPEGHSGVPSQGQTVDIPEDLRFLKELTTPPYSNSHPGLYQYLLGLAHTLRGRHPTNVFVDGETGVTWVMQCEGIHGY</sequence>
<evidence type="ECO:0000256" key="1">
    <source>
        <dbReference type="SAM" id="MobiDB-lite"/>
    </source>
</evidence>
<dbReference type="EMBL" id="BDIP01000694">
    <property type="protein sequence ID" value="GIQ82437.1"/>
    <property type="molecule type" value="Genomic_DNA"/>
</dbReference>
<evidence type="ECO:0000313" key="3">
    <source>
        <dbReference type="Proteomes" id="UP000265618"/>
    </source>
</evidence>
<gene>
    <name evidence="2" type="ORF">KIPB_003575</name>
</gene>
<dbReference type="Proteomes" id="UP000265618">
    <property type="component" value="Unassembled WGS sequence"/>
</dbReference>
<feature type="region of interest" description="Disordered" evidence="1">
    <location>
        <begin position="207"/>
        <end position="248"/>
    </location>
</feature>
<organism evidence="2 3">
    <name type="scientific">Kipferlia bialata</name>
    <dbReference type="NCBI Taxonomy" id="797122"/>
    <lineage>
        <taxon>Eukaryota</taxon>
        <taxon>Metamonada</taxon>
        <taxon>Carpediemonas-like organisms</taxon>
        <taxon>Kipferlia</taxon>
    </lineage>
</organism>
<feature type="region of interest" description="Disordered" evidence="1">
    <location>
        <begin position="479"/>
        <end position="527"/>
    </location>
</feature>